<sequence>MFRSALNELTQPNASWAEYTIKPGDSLSVIAEKFDTPVSVIKNANQISSNQIVAGKTLLIPQGSDIENPFTQTTASHNPDSISQYKVRA</sequence>
<dbReference type="EMBL" id="OB724625">
    <property type="protein sequence ID" value="CAD7239391.1"/>
    <property type="molecule type" value="Genomic_DNA"/>
</dbReference>
<dbReference type="Gene3D" id="3.10.350.10">
    <property type="entry name" value="LysM domain"/>
    <property type="match status" value="1"/>
</dbReference>
<name>A0A7R8WYI8_9CRUS</name>
<feature type="non-terminal residue" evidence="1">
    <location>
        <position position="89"/>
    </location>
</feature>
<dbReference type="InterPro" id="IPR036779">
    <property type="entry name" value="LysM_dom_sf"/>
</dbReference>
<proteinExistence type="predicted"/>
<dbReference type="AlphaFoldDB" id="A0A7R8WYI8"/>
<accession>A0A7R8WYI8</accession>
<dbReference type="InterPro" id="IPR018392">
    <property type="entry name" value="LysM"/>
</dbReference>
<dbReference type="SUPFAM" id="SSF54106">
    <property type="entry name" value="LysM domain"/>
    <property type="match status" value="1"/>
</dbReference>
<dbReference type="PROSITE" id="PS51782">
    <property type="entry name" value="LYSM"/>
    <property type="match status" value="1"/>
</dbReference>
<evidence type="ECO:0000313" key="1">
    <source>
        <dbReference type="EMBL" id="CAD7239391.1"/>
    </source>
</evidence>
<dbReference type="Pfam" id="PF01476">
    <property type="entry name" value="LysM"/>
    <property type="match status" value="1"/>
</dbReference>
<dbReference type="OrthoDB" id="2107166at2759"/>
<protein>
    <submittedName>
        <fullName evidence="1">Uncharacterized protein</fullName>
    </submittedName>
</protein>
<gene>
    <name evidence="1" type="ORF">CTOB1V02_LOCUS17206</name>
</gene>
<dbReference type="SMART" id="SM00257">
    <property type="entry name" value="LysM"/>
    <property type="match status" value="1"/>
</dbReference>
<reference evidence="1" key="1">
    <citation type="submission" date="2020-11" db="EMBL/GenBank/DDBJ databases">
        <authorList>
            <person name="Tran Van P."/>
        </authorList>
    </citation>
    <scope>NUCLEOTIDE SEQUENCE</scope>
</reference>
<dbReference type="CDD" id="cd00118">
    <property type="entry name" value="LysM"/>
    <property type="match status" value="1"/>
</dbReference>
<organism evidence="1">
    <name type="scientific">Cyprideis torosa</name>
    <dbReference type="NCBI Taxonomy" id="163714"/>
    <lineage>
        <taxon>Eukaryota</taxon>
        <taxon>Metazoa</taxon>
        <taxon>Ecdysozoa</taxon>
        <taxon>Arthropoda</taxon>
        <taxon>Crustacea</taxon>
        <taxon>Oligostraca</taxon>
        <taxon>Ostracoda</taxon>
        <taxon>Podocopa</taxon>
        <taxon>Podocopida</taxon>
        <taxon>Cytherocopina</taxon>
        <taxon>Cytheroidea</taxon>
        <taxon>Cytherideidae</taxon>
        <taxon>Cyprideis</taxon>
    </lineage>
</organism>